<feature type="domain" description="DDE-1" evidence="2">
    <location>
        <begin position="5"/>
        <end position="94"/>
    </location>
</feature>
<organism evidence="3 4">
    <name type="scientific">Phytophthora rubi</name>
    <dbReference type="NCBI Taxonomy" id="129364"/>
    <lineage>
        <taxon>Eukaryota</taxon>
        <taxon>Sar</taxon>
        <taxon>Stramenopiles</taxon>
        <taxon>Oomycota</taxon>
        <taxon>Peronosporomycetes</taxon>
        <taxon>Peronosporales</taxon>
        <taxon>Peronosporaceae</taxon>
        <taxon>Phytophthora</taxon>
    </lineage>
</organism>
<dbReference type="Pfam" id="PF03184">
    <property type="entry name" value="DDE_1"/>
    <property type="match status" value="1"/>
</dbReference>
<protein>
    <recommendedName>
        <fullName evidence="2">DDE-1 domain-containing protein</fullName>
    </recommendedName>
</protein>
<evidence type="ECO:0000313" key="4">
    <source>
        <dbReference type="Proteomes" id="UP000429607"/>
    </source>
</evidence>
<dbReference type="AlphaFoldDB" id="A0A6A3H1T6"/>
<proteinExistence type="predicted"/>
<name>A0A6A3H1T6_9STRA</name>
<evidence type="ECO:0000313" key="3">
    <source>
        <dbReference type="EMBL" id="KAE8963519.1"/>
    </source>
</evidence>
<reference evidence="3 4" key="1">
    <citation type="submission" date="2018-09" db="EMBL/GenBank/DDBJ databases">
        <title>Genomic investigation of the strawberry pathogen Phytophthora fragariae indicates pathogenicity is determined by transcriptional variation in three key races.</title>
        <authorList>
            <person name="Adams T.M."/>
            <person name="Armitage A.D."/>
            <person name="Sobczyk M.K."/>
            <person name="Bates H.J."/>
            <person name="Dunwell J.M."/>
            <person name="Nellist C.F."/>
            <person name="Harrison R.J."/>
        </authorList>
    </citation>
    <scope>NUCLEOTIDE SEQUENCE [LARGE SCALE GENOMIC DNA]</scope>
    <source>
        <strain evidence="3 4">SCRP249</strain>
    </source>
</reference>
<dbReference type="InterPro" id="IPR004875">
    <property type="entry name" value="DDE_SF_endonuclease_dom"/>
</dbReference>
<evidence type="ECO:0000259" key="2">
    <source>
        <dbReference type="Pfam" id="PF03184"/>
    </source>
</evidence>
<dbReference type="GO" id="GO:0003676">
    <property type="term" value="F:nucleic acid binding"/>
    <property type="evidence" value="ECO:0007669"/>
    <property type="project" value="InterPro"/>
</dbReference>
<gene>
    <name evidence="3" type="ORF">PR001_g29351</name>
</gene>
<dbReference type="EMBL" id="QXFV01005812">
    <property type="protein sequence ID" value="KAE8963519.1"/>
    <property type="molecule type" value="Genomic_DNA"/>
</dbReference>
<comment type="caution">
    <text evidence="3">The sequence shown here is derived from an EMBL/GenBank/DDBJ whole genome shotgun (WGS) entry which is preliminary data.</text>
</comment>
<sequence>MSESSNINGALFMQWLKWFVGKLSAARPQLLILDGHFAHVNYDAVVWAMRQDVHLFVLPAHTSHFLQPLDVGIYPTFKQLYEKELQQYQLREGLLPTRDDIATLTKVPFETAFCGQNARKAFELPSIYPLSIDKMLPGLVGNSPPTGKASLRHHSVVALSVTPASKKRSGGTYVDEQFSGGVLLTHTEMLDSLHGKKRAKLGKEQAKAERALAKERAKIARLQQAEGKQRMKAKQAQERLCPV</sequence>
<accession>A0A6A3H1T6</accession>
<dbReference type="Proteomes" id="UP000429607">
    <property type="component" value="Unassembled WGS sequence"/>
</dbReference>
<feature type="region of interest" description="Disordered" evidence="1">
    <location>
        <begin position="223"/>
        <end position="243"/>
    </location>
</feature>
<evidence type="ECO:0000256" key="1">
    <source>
        <dbReference type="SAM" id="MobiDB-lite"/>
    </source>
</evidence>